<protein>
    <submittedName>
        <fullName evidence="2 3">Uncharacterized protein</fullName>
    </submittedName>
</protein>
<feature type="compositionally biased region" description="Polar residues" evidence="1">
    <location>
        <begin position="47"/>
        <end position="65"/>
    </location>
</feature>
<accession>T1FEQ3</accession>
<dbReference type="GeneID" id="20207302"/>
<dbReference type="EnsemblMetazoa" id="HelroT179444">
    <property type="protein sequence ID" value="HelroP179444"/>
    <property type="gene ID" value="HelroG179444"/>
</dbReference>
<dbReference type="Proteomes" id="UP000015101">
    <property type="component" value="Unassembled WGS sequence"/>
</dbReference>
<feature type="compositionally biased region" description="Polar residues" evidence="1">
    <location>
        <begin position="231"/>
        <end position="240"/>
    </location>
</feature>
<organism evidence="3 4">
    <name type="scientific">Helobdella robusta</name>
    <name type="common">Californian leech</name>
    <dbReference type="NCBI Taxonomy" id="6412"/>
    <lineage>
        <taxon>Eukaryota</taxon>
        <taxon>Metazoa</taxon>
        <taxon>Spiralia</taxon>
        <taxon>Lophotrochozoa</taxon>
        <taxon>Annelida</taxon>
        <taxon>Clitellata</taxon>
        <taxon>Hirudinea</taxon>
        <taxon>Rhynchobdellida</taxon>
        <taxon>Glossiphoniidae</taxon>
        <taxon>Helobdella</taxon>
    </lineage>
</organism>
<dbReference type="AlphaFoldDB" id="T1FEQ3"/>
<evidence type="ECO:0000313" key="3">
    <source>
        <dbReference type="EnsemblMetazoa" id="HelroP179444"/>
    </source>
</evidence>
<dbReference type="HOGENOM" id="CLU_405055_0_0_1"/>
<keyword evidence="4" id="KW-1185">Reference proteome</keyword>
<dbReference type="RefSeq" id="XP_009026533.1">
    <property type="nucleotide sequence ID" value="XM_009028285.1"/>
</dbReference>
<dbReference type="InParanoid" id="T1FEQ3"/>
<feature type="region of interest" description="Disordered" evidence="1">
    <location>
        <begin position="1"/>
        <end position="34"/>
    </location>
</feature>
<feature type="compositionally biased region" description="Low complexity" evidence="1">
    <location>
        <begin position="241"/>
        <end position="254"/>
    </location>
</feature>
<feature type="compositionally biased region" description="Polar residues" evidence="1">
    <location>
        <begin position="212"/>
        <end position="224"/>
    </location>
</feature>
<reference evidence="3" key="3">
    <citation type="submission" date="2015-06" db="UniProtKB">
        <authorList>
            <consortium name="EnsemblMetazoa"/>
        </authorList>
    </citation>
    <scope>IDENTIFICATION</scope>
</reference>
<dbReference type="EMBL" id="AMQM01006846">
    <property type="status" value="NOT_ANNOTATED_CDS"/>
    <property type="molecule type" value="Genomic_DNA"/>
</dbReference>
<feature type="compositionally biased region" description="Polar residues" evidence="1">
    <location>
        <begin position="499"/>
        <end position="511"/>
    </location>
</feature>
<proteinExistence type="predicted"/>
<sequence>MQQSATQQQPRHNNLAYSNNINNNNDINCDNVDEGNTTSRLTNIYKNNSNNKLHSTDTIKQQQQSADDEEEDFYLNSSYNKLNRLLSRDARNKTKPTNFLASYYDGPTFQHVIDKNLVNLPLQKMNRPSIINCSNNTNTNNNDNAVSHKQTDLFSCSDSNIKTLTNNNYREDSYKTDKSHNLSREYLSGDAANKQPAKPFHMQLTSKDGFLENQTRSNDTTQSIDPKYANIKNNNLDQMMSTTSSTSSQATTKSYEADQSEESSALNFTNVKLAAMQNTGVAVAQFNGGSLTPPAPPHPHPHQLQNYFSHLQNQEQNFPKTVSDGDNNITPTTNNNNIIPTTSNKTSLTKPPPPFNMFNTVLWSLQQQQQQLYQMQMLHKLSRQFDCKGAITNDHHYQPLHHLHHQQHHPHQFPSSHFPIPRPNDSANIQSLNYFNGKLNGVPPVSAALDAAYNKNDNYTMNDVKVDKTNSSDVTKCVVDNNNNNNFHKSDDSDGIIKPSNNNGETDNPIISKSVRIDSGNASPTKCIMKEAYEAARSDDIVSKYINPSFAMPQQTTFSNFSSSSSSSFLSSSSSLTSSSSSTLSLSNSSFFNTSSLSSSLSTSSLSSSSSLSTLTSLSSSSALSSSSSSSSSFISPMLAMIDMSSTRLLQQKILQDSRALPNENKTYENKLHQFSDAC</sequence>
<evidence type="ECO:0000313" key="2">
    <source>
        <dbReference type="EMBL" id="ESN95373.1"/>
    </source>
</evidence>
<gene>
    <name evidence="3" type="primary">20207302</name>
    <name evidence="2" type="ORF">HELRODRAFT_179444</name>
</gene>
<evidence type="ECO:0000313" key="4">
    <source>
        <dbReference type="Proteomes" id="UP000015101"/>
    </source>
</evidence>
<feature type="region of interest" description="Disordered" evidence="1">
    <location>
        <begin position="321"/>
        <end position="352"/>
    </location>
</feature>
<feature type="region of interest" description="Disordered" evidence="1">
    <location>
        <begin position="208"/>
        <end position="261"/>
    </location>
</feature>
<dbReference type="GO" id="GO:0005634">
    <property type="term" value="C:nucleus"/>
    <property type="evidence" value="ECO:0000318"/>
    <property type="project" value="GO_Central"/>
</dbReference>
<feature type="compositionally biased region" description="Low complexity" evidence="1">
    <location>
        <begin position="327"/>
        <end position="342"/>
    </location>
</feature>
<reference evidence="4" key="1">
    <citation type="submission" date="2012-12" db="EMBL/GenBank/DDBJ databases">
        <authorList>
            <person name="Hellsten U."/>
            <person name="Grimwood J."/>
            <person name="Chapman J.A."/>
            <person name="Shapiro H."/>
            <person name="Aerts A."/>
            <person name="Otillar R.P."/>
            <person name="Terry A.Y."/>
            <person name="Boore J.L."/>
            <person name="Simakov O."/>
            <person name="Marletaz F."/>
            <person name="Cho S.-J."/>
            <person name="Edsinger-Gonzales E."/>
            <person name="Havlak P."/>
            <person name="Kuo D.-H."/>
            <person name="Larsson T."/>
            <person name="Lv J."/>
            <person name="Arendt D."/>
            <person name="Savage R."/>
            <person name="Osoegawa K."/>
            <person name="de Jong P."/>
            <person name="Lindberg D.R."/>
            <person name="Seaver E.C."/>
            <person name="Weisblat D.A."/>
            <person name="Putnam N.H."/>
            <person name="Grigoriev I.V."/>
            <person name="Rokhsar D.S."/>
        </authorList>
    </citation>
    <scope>NUCLEOTIDE SEQUENCE</scope>
</reference>
<evidence type="ECO:0000256" key="1">
    <source>
        <dbReference type="SAM" id="MobiDB-lite"/>
    </source>
</evidence>
<feature type="compositionally biased region" description="Polar residues" evidence="1">
    <location>
        <begin position="1"/>
        <end position="18"/>
    </location>
</feature>
<dbReference type="KEGG" id="hro:HELRODRAFT_179444"/>
<feature type="compositionally biased region" description="Low complexity" evidence="1">
    <location>
        <begin position="19"/>
        <end position="30"/>
    </location>
</feature>
<dbReference type="CTD" id="20207302"/>
<feature type="region of interest" description="Disordered" evidence="1">
    <location>
        <begin position="481"/>
        <end position="511"/>
    </location>
</feature>
<name>T1FEQ3_HELRO</name>
<dbReference type="GO" id="GO:0006325">
    <property type="term" value="P:chromatin organization"/>
    <property type="evidence" value="ECO:0000318"/>
    <property type="project" value="GO_Central"/>
</dbReference>
<dbReference type="EMBL" id="KB097528">
    <property type="protein sequence ID" value="ESN95373.1"/>
    <property type="molecule type" value="Genomic_DNA"/>
</dbReference>
<reference evidence="2 4" key="2">
    <citation type="journal article" date="2013" name="Nature">
        <title>Insights into bilaterian evolution from three spiralian genomes.</title>
        <authorList>
            <person name="Simakov O."/>
            <person name="Marletaz F."/>
            <person name="Cho S.J."/>
            <person name="Edsinger-Gonzales E."/>
            <person name="Havlak P."/>
            <person name="Hellsten U."/>
            <person name="Kuo D.H."/>
            <person name="Larsson T."/>
            <person name="Lv J."/>
            <person name="Arendt D."/>
            <person name="Savage R."/>
            <person name="Osoegawa K."/>
            <person name="de Jong P."/>
            <person name="Grimwood J."/>
            <person name="Chapman J.A."/>
            <person name="Shapiro H."/>
            <person name="Aerts A."/>
            <person name="Otillar R.P."/>
            <person name="Terry A.Y."/>
            <person name="Boore J.L."/>
            <person name="Grigoriev I.V."/>
            <person name="Lindberg D.R."/>
            <person name="Seaver E.C."/>
            <person name="Weisblat D.A."/>
            <person name="Putnam N.H."/>
            <person name="Rokhsar D.S."/>
        </authorList>
    </citation>
    <scope>NUCLEOTIDE SEQUENCE</scope>
</reference>
<feature type="region of interest" description="Disordered" evidence="1">
    <location>
        <begin position="47"/>
        <end position="70"/>
    </location>
</feature>